<dbReference type="GO" id="GO:0008893">
    <property type="term" value="F:guanosine-3',5'-bis(diphosphate) 3'-diphosphatase activity"/>
    <property type="evidence" value="ECO:0007669"/>
    <property type="project" value="TreeGrafter"/>
</dbReference>
<feature type="domain" description="HD" evidence="1">
    <location>
        <begin position="58"/>
        <end position="154"/>
    </location>
</feature>
<dbReference type="AlphaFoldDB" id="A0A0K2GZ76"/>
<dbReference type="Proteomes" id="UP000058446">
    <property type="component" value="Chromosome"/>
</dbReference>
<dbReference type="SUPFAM" id="SSF109604">
    <property type="entry name" value="HD-domain/PDEase-like"/>
    <property type="match status" value="1"/>
</dbReference>
<dbReference type="PANTHER" id="PTHR46246">
    <property type="entry name" value="GUANOSINE-3',5'-BIS(DIPHOSPHATE) 3'-PYROPHOSPHOHYDROLASE MESH1"/>
    <property type="match status" value="1"/>
</dbReference>
<dbReference type="Pfam" id="PF13328">
    <property type="entry name" value="HD_4"/>
    <property type="match status" value="1"/>
</dbReference>
<dbReference type="SMART" id="SM00471">
    <property type="entry name" value="HDc"/>
    <property type="match status" value="1"/>
</dbReference>
<dbReference type="CDD" id="cd00077">
    <property type="entry name" value="HDc"/>
    <property type="match status" value="1"/>
</dbReference>
<dbReference type="PANTHER" id="PTHR46246:SF1">
    <property type="entry name" value="GUANOSINE-3',5'-BIS(DIPHOSPHATE) 3'-PYROPHOSPHOHYDROLASE MESH1"/>
    <property type="match status" value="1"/>
</dbReference>
<dbReference type="STRING" id="1408189.CLAC_03870"/>
<organism evidence="2 3">
    <name type="scientific">Corynebacterium lactis RW2-5</name>
    <dbReference type="NCBI Taxonomy" id="1408189"/>
    <lineage>
        <taxon>Bacteria</taxon>
        <taxon>Bacillati</taxon>
        <taxon>Actinomycetota</taxon>
        <taxon>Actinomycetes</taxon>
        <taxon>Mycobacteriales</taxon>
        <taxon>Corynebacteriaceae</taxon>
        <taxon>Corynebacterium</taxon>
    </lineage>
</organism>
<evidence type="ECO:0000313" key="2">
    <source>
        <dbReference type="EMBL" id="ALA66988.1"/>
    </source>
</evidence>
<keyword evidence="2" id="KW-0378">Hydrolase</keyword>
<name>A0A0K2GZ76_9CORY</name>
<proteinExistence type="predicted"/>
<reference evidence="2 3" key="1">
    <citation type="submission" date="2013-10" db="EMBL/GenBank/DDBJ databases">
        <title>Complete genome sequence of Corynebacterium lactis DSM 45799(T), isolated from raw cow milk.</title>
        <authorList>
            <person name="Ruckert C."/>
            <person name="Albersmeier A."/>
            <person name="Lipski A."/>
            <person name="Kalinowski J."/>
        </authorList>
    </citation>
    <scope>NUCLEOTIDE SEQUENCE [LARGE SCALE GENOMIC DNA]</scope>
    <source>
        <strain evidence="2 3">RW2-5</strain>
    </source>
</reference>
<dbReference type="PROSITE" id="PS51831">
    <property type="entry name" value="HD"/>
    <property type="match status" value="1"/>
</dbReference>
<dbReference type="InterPro" id="IPR006674">
    <property type="entry name" value="HD_domain"/>
</dbReference>
<dbReference type="Gene3D" id="1.10.3210.10">
    <property type="entry name" value="Hypothetical protein af1432"/>
    <property type="match status" value="1"/>
</dbReference>
<sequence>MTDLMHSSPAGGNEDEQLLQMSASGRSSLAPTPRLLAAMATAARAHDGHYRKSTRVPYISHPVSVMLLAARATDDEDTLVAALFHDILEDVPEAYSEEQMRREFGEYVVTLVRGVTKSEAISDWQGRADAYLEALARAEEGSVIVAAADKFHNLSATLADLEADGTAVWERFNAGADRQLWWYRSVRDVVAKRLPDLPLLPELDAMISRLASIVEAQ</sequence>
<dbReference type="InterPro" id="IPR003607">
    <property type="entry name" value="HD/PDEase_dom"/>
</dbReference>
<dbReference type="PATRIC" id="fig|1408189.4.peg.773"/>
<dbReference type="KEGG" id="clw:CLAC_03870"/>
<evidence type="ECO:0000313" key="3">
    <source>
        <dbReference type="Proteomes" id="UP000058446"/>
    </source>
</evidence>
<evidence type="ECO:0000259" key="1">
    <source>
        <dbReference type="PROSITE" id="PS51831"/>
    </source>
</evidence>
<gene>
    <name evidence="2" type="ORF">CLAC_03870</name>
</gene>
<keyword evidence="3" id="KW-1185">Reference proteome</keyword>
<accession>A0A0K2GZ76</accession>
<dbReference type="InterPro" id="IPR052194">
    <property type="entry name" value="MESH1"/>
</dbReference>
<protein>
    <submittedName>
        <fullName evidence="2">Guanosine polyphosphate pyrophosphohydrolase</fullName>
    </submittedName>
</protein>
<dbReference type="EMBL" id="CP006841">
    <property type="protein sequence ID" value="ALA66988.1"/>
    <property type="molecule type" value="Genomic_DNA"/>
</dbReference>